<feature type="compositionally biased region" description="Polar residues" evidence="1">
    <location>
        <begin position="259"/>
        <end position="273"/>
    </location>
</feature>
<dbReference type="EMBL" id="JAACJP010000003">
    <property type="protein sequence ID" value="KAF5386112.1"/>
    <property type="molecule type" value="Genomic_DNA"/>
</dbReference>
<evidence type="ECO:0000256" key="2">
    <source>
        <dbReference type="SAM" id="Phobius"/>
    </source>
</evidence>
<feature type="transmembrane region" description="Helical" evidence="2">
    <location>
        <begin position="98"/>
        <end position="119"/>
    </location>
</feature>
<proteinExistence type="predicted"/>
<feature type="compositionally biased region" description="Basic and acidic residues" evidence="1">
    <location>
        <begin position="606"/>
        <end position="617"/>
    </location>
</feature>
<protein>
    <submittedName>
        <fullName evidence="3">Uncharacterized protein</fullName>
    </submittedName>
</protein>
<keyword evidence="4" id="KW-1185">Reference proteome</keyword>
<feature type="compositionally biased region" description="Low complexity" evidence="1">
    <location>
        <begin position="382"/>
        <end position="393"/>
    </location>
</feature>
<accession>A0A8H5HMM8</accession>
<keyword evidence="2" id="KW-0812">Transmembrane</keyword>
<name>A0A8H5HMM8_9AGAR</name>
<keyword evidence="2" id="KW-1133">Transmembrane helix</keyword>
<reference evidence="3 4" key="1">
    <citation type="journal article" date="2020" name="ISME J.">
        <title>Uncovering the hidden diversity of litter-decomposition mechanisms in mushroom-forming fungi.</title>
        <authorList>
            <person name="Floudas D."/>
            <person name="Bentzer J."/>
            <person name="Ahren D."/>
            <person name="Johansson T."/>
            <person name="Persson P."/>
            <person name="Tunlid A."/>
        </authorList>
    </citation>
    <scope>NUCLEOTIDE SEQUENCE [LARGE SCALE GENOMIC DNA]</scope>
    <source>
        <strain evidence="3 4">CBS 661.87</strain>
    </source>
</reference>
<feature type="compositionally biased region" description="Polar residues" evidence="1">
    <location>
        <begin position="626"/>
        <end position="635"/>
    </location>
</feature>
<feature type="transmembrane region" description="Helical" evidence="2">
    <location>
        <begin position="21"/>
        <end position="41"/>
    </location>
</feature>
<evidence type="ECO:0000313" key="3">
    <source>
        <dbReference type="EMBL" id="KAF5386112.1"/>
    </source>
</evidence>
<feature type="compositionally biased region" description="Low complexity" evidence="1">
    <location>
        <begin position="448"/>
        <end position="480"/>
    </location>
</feature>
<feature type="region of interest" description="Disordered" evidence="1">
    <location>
        <begin position="294"/>
        <end position="513"/>
    </location>
</feature>
<keyword evidence="2" id="KW-0472">Membrane</keyword>
<sequence length="815" mass="87238">MSIVSSYFSSRAPVFRINVQFASIMDSIFAIAIGLGVRVVIDGVSHQDNRITGTLVGLWEGVVMQHFLKKMPKSSDPFVAYGVRLFVDFLFTESLSRLVLTLIWTGMGIVLADVVPAIWVDTGMRRSWRHFRRDLYIIIHSMPTIPWFARPRTVRFSPSRATSIVSSVPPSVVTNDTRAQASRLAPPAPTVRKRPVPGAFPGDASETETDLGSVLGSRSPGSAASTSPGTAHHRFSSLPRRRATVETESELSYDLDEGNISTSDSAYTRTPTLNDDDMPTIEDEEDARMEREIALEKGKQKEDESTPKQNPMVLPPTPSDSAFAIHQPPQEPEEVQPPVAEVPNIPDDEDWENISRREALNTPPPGIPKDDPPTPPAKDTHPQPQSSLSSSSSTPPPLQAPPPATSTSQKQAEGMASDPRPDAKSTVDDLPTSNPTPLFKQSEGNPWATPVAKPAAEAVTAAATTSTTSGSAPAKPASTTGSVFGAKPASKAPSATGSTWEEPPAKPESVTGSMWGAAAPIKPAKAPAWGAAKPTTAATTQAAGDGMDFSFFDQPSSYVPFNFDDTKPSTSAFDLQTSTAAADKNAATTKAGDADAMNFFADGDTFENKDKADDTSDPKPNVSEAEASSTVQEAASSPAVVDDVSDTEPLPGKSSERLKRSLELRKQAVEMEKGLKELKRQMSAAWDDDEVTLAVQKQLLVDASMREVEKVNSKAERWYAAAVPAAQTGAKNPADINVEDLKNDIMVAKVEEALTHLALKNQPTLKVTIATTKKGGRAQKVALTALLNDLDLKVNENPSNAREFVVTLPSTPTES</sequence>
<dbReference type="AlphaFoldDB" id="A0A8H5HMM8"/>
<feature type="region of interest" description="Disordered" evidence="1">
    <location>
        <begin position="167"/>
        <end position="280"/>
    </location>
</feature>
<dbReference type="Proteomes" id="UP000565441">
    <property type="component" value="Unassembled WGS sequence"/>
</dbReference>
<feature type="region of interest" description="Disordered" evidence="1">
    <location>
        <begin position="604"/>
        <end position="659"/>
    </location>
</feature>
<comment type="caution">
    <text evidence="3">The sequence shown here is derived from an EMBL/GenBank/DDBJ whole genome shotgun (WGS) entry which is preliminary data.</text>
</comment>
<feature type="compositionally biased region" description="Basic and acidic residues" evidence="1">
    <location>
        <begin position="294"/>
        <end position="306"/>
    </location>
</feature>
<feature type="compositionally biased region" description="Acidic residues" evidence="1">
    <location>
        <begin position="247"/>
        <end position="257"/>
    </location>
</feature>
<dbReference type="OrthoDB" id="3231855at2759"/>
<evidence type="ECO:0000256" key="1">
    <source>
        <dbReference type="SAM" id="MobiDB-lite"/>
    </source>
</evidence>
<feature type="compositionally biased region" description="Pro residues" evidence="1">
    <location>
        <begin position="394"/>
        <end position="404"/>
    </location>
</feature>
<feature type="compositionally biased region" description="Basic residues" evidence="1">
    <location>
        <begin position="231"/>
        <end position="242"/>
    </location>
</feature>
<gene>
    <name evidence="3" type="ORF">D9615_002590</name>
</gene>
<evidence type="ECO:0000313" key="4">
    <source>
        <dbReference type="Proteomes" id="UP000565441"/>
    </source>
</evidence>
<feature type="compositionally biased region" description="Polar residues" evidence="1">
    <location>
        <begin position="219"/>
        <end position="229"/>
    </location>
</feature>
<organism evidence="3 4">
    <name type="scientific">Tricholomella constricta</name>
    <dbReference type="NCBI Taxonomy" id="117010"/>
    <lineage>
        <taxon>Eukaryota</taxon>
        <taxon>Fungi</taxon>
        <taxon>Dikarya</taxon>
        <taxon>Basidiomycota</taxon>
        <taxon>Agaricomycotina</taxon>
        <taxon>Agaricomycetes</taxon>
        <taxon>Agaricomycetidae</taxon>
        <taxon>Agaricales</taxon>
        <taxon>Tricholomatineae</taxon>
        <taxon>Lyophyllaceae</taxon>
        <taxon>Tricholomella</taxon>
    </lineage>
</organism>